<dbReference type="AlphaFoldDB" id="A0A370DQ22"/>
<accession>A0A370DQ22</accession>
<protein>
    <submittedName>
        <fullName evidence="1">Uncharacterized protein</fullName>
    </submittedName>
</protein>
<dbReference type="EMBL" id="QFXE01000007">
    <property type="protein sequence ID" value="RDH87042.1"/>
    <property type="molecule type" value="Genomic_DNA"/>
</dbReference>
<gene>
    <name evidence="1" type="ORF">DIZ78_06000</name>
</gene>
<reference evidence="1 2" key="1">
    <citation type="journal article" date="2018" name="ISME J.">
        <title>Endosymbiont genomes yield clues of tubeworm success.</title>
        <authorList>
            <person name="Li Y."/>
            <person name="Liles M.R."/>
            <person name="Halanych K.M."/>
        </authorList>
    </citation>
    <scope>NUCLEOTIDE SEQUENCE [LARGE SCALE GENOMIC DNA]</scope>
    <source>
        <strain evidence="1">A1462</strain>
    </source>
</reference>
<evidence type="ECO:0000313" key="2">
    <source>
        <dbReference type="Proteomes" id="UP000254771"/>
    </source>
</evidence>
<name>A0A370DQ22_9GAMM</name>
<comment type="caution">
    <text evidence="1">The sequence shown here is derived from an EMBL/GenBank/DDBJ whole genome shotgun (WGS) entry which is preliminary data.</text>
</comment>
<dbReference type="Proteomes" id="UP000254771">
    <property type="component" value="Unassembled WGS sequence"/>
</dbReference>
<proteinExistence type="predicted"/>
<sequence>MKTASACRYFLSCCLAQILKHYRRLRPAKGSLDEGFVGVVKNQPEFIKNFAIPGTTASIEPSGQIDAFSSVLRT</sequence>
<evidence type="ECO:0000313" key="1">
    <source>
        <dbReference type="EMBL" id="RDH87042.1"/>
    </source>
</evidence>
<organism evidence="1 2">
    <name type="scientific">endosymbiont of Escarpia spicata</name>
    <dbReference type="NCBI Taxonomy" id="2200908"/>
    <lineage>
        <taxon>Bacteria</taxon>
        <taxon>Pseudomonadati</taxon>
        <taxon>Pseudomonadota</taxon>
        <taxon>Gammaproteobacteria</taxon>
        <taxon>sulfur-oxidizing symbionts</taxon>
    </lineage>
</organism>
<keyword evidence="2" id="KW-1185">Reference proteome</keyword>